<accession>A0A023H3C9</accession>
<evidence type="ECO:0000256" key="3">
    <source>
        <dbReference type="ARBA" id="ARBA00022617"/>
    </source>
</evidence>
<feature type="non-terminal residue" evidence="9">
    <location>
        <position position="133"/>
    </location>
</feature>
<organism evidence="9">
    <name type="scientific">uncultured fungus</name>
    <dbReference type="NCBI Taxonomy" id="175245"/>
    <lineage>
        <taxon>Eukaryota</taxon>
        <taxon>Fungi</taxon>
        <taxon>environmental samples</taxon>
    </lineage>
</organism>
<evidence type="ECO:0000256" key="5">
    <source>
        <dbReference type="ARBA" id="ARBA00022729"/>
    </source>
</evidence>
<keyword evidence="5" id="KW-0732">Signal</keyword>
<dbReference type="PROSITE" id="PS51404">
    <property type="entry name" value="DYP_PEROXIDASE"/>
    <property type="match status" value="1"/>
</dbReference>
<protein>
    <submittedName>
        <fullName evidence="9">Dye-decolorizing peroxidase</fullName>
        <ecNumber evidence="9">1.11.1.19</ecNumber>
    </submittedName>
</protein>
<dbReference type="PANTHER" id="PTHR30521">
    <property type="entry name" value="DEFERROCHELATASE/PEROXIDASE"/>
    <property type="match status" value="1"/>
</dbReference>
<keyword evidence="6 9" id="KW-0560">Oxidoreductase</keyword>
<evidence type="ECO:0000256" key="6">
    <source>
        <dbReference type="ARBA" id="ARBA00023002"/>
    </source>
</evidence>
<evidence type="ECO:0000256" key="2">
    <source>
        <dbReference type="ARBA" id="ARBA00022559"/>
    </source>
</evidence>
<dbReference type="EMBL" id="JQ654367">
    <property type="protein sequence ID" value="AFY06706.1"/>
    <property type="molecule type" value="mRNA"/>
</dbReference>
<dbReference type="Pfam" id="PF20628">
    <property type="entry name" value="Dyp_perox_C"/>
    <property type="match status" value="1"/>
</dbReference>
<dbReference type="AlphaFoldDB" id="A0A023H3C9"/>
<dbReference type="InterPro" id="IPR011008">
    <property type="entry name" value="Dimeric_a/b-barrel"/>
</dbReference>
<evidence type="ECO:0000259" key="8">
    <source>
        <dbReference type="Pfam" id="PF20628"/>
    </source>
</evidence>
<name>A0A023H3C9_9FUNG</name>
<evidence type="ECO:0000313" key="9">
    <source>
        <dbReference type="EMBL" id="AFY06706.1"/>
    </source>
</evidence>
<feature type="domain" description="Dyp-type peroxidase C-terminal" evidence="8">
    <location>
        <begin position="4"/>
        <end position="80"/>
    </location>
</feature>
<evidence type="ECO:0000256" key="4">
    <source>
        <dbReference type="ARBA" id="ARBA00022723"/>
    </source>
</evidence>
<proteinExistence type="evidence at transcript level"/>
<sequence length="133" mass="15031">CPFAAHIRKTNPRTDLGDVSLNRIMRHGIQYGGEVSPKEWNLHTSSDKREDERGLLFVCYQSNIDKGFKFMQQAWANNGDFVQDKTGHDAIIGVHEKGPNTSRTVTGHNPDKLSEPLTLTKIWVIAKGGEYFF</sequence>
<dbReference type="InterPro" id="IPR006314">
    <property type="entry name" value="Dyp_peroxidase"/>
</dbReference>
<dbReference type="SUPFAM" id="SSF54909">
    <property type="entry name" value="Dimeric alpha+beta barrel"/>
    <property type="match status" value="1"/>
</dbReference>
<keyword evidence="3" id="KW-0349">Heme</keyword>
<comment type="cofactor">
    <cofactor evidence="1">
        <name>heme b</name>
        <dbReference type="ChEBI" id="CHEBI:60344"/>
    </cofactor>
</comment>
<dbReference type="GO" id="GO:0046872">
    <property type="term" value="F:metal ion binding"/>
    <property type="evidence" value="ECO:0007669"/>
    <property type="project" value="UniProtKB-KW"/>
</dbReference>
<dbReference type="GO" id="GO:0020037">
    <property type="term" value="F:heme binding"/>
    <property type="evidence" value="ECO:0007669"/>
    <property type="project" value="InterPro"/>
</dbReference>
<keyword evidence="2 9" id="KW-0575">Peroxidase</keyword>
<feature type="non-terminal residue" evidence="9">
    <location>
        <position position="1"/>
    </location>
</feature>
<dbReference type="InterPro" id="IPR048328">
    <property type="entry name" value="Dyp_perox_C"/>
</dbReference>
<keyword evidence="7" id="KW-0408">Iron</keyword>
<dbReference type="PANTHER" id="PTHR30521:SF4">
    <property type="entry name" value="DEFERROCHELATASE"/>
    <property type="match status" value="1"/>
</dbReference>
<evidence type="ECO:0000256" key="7">
    <source>
        <dbReference type="ARBA" id="ARBA00023004"/>
    </source>
</evidence>
<keyword evidence="4" id="KW-0479">Metal-binding</keyword>
<reference evidence="9" key="1">
    <citation type="journal article" date="2014" name="PLoS ONE">
        <title>Widespread occurrence of expressed fungal secretory peroxidases in forest soils.</title>
        <authorList>
            <person name="Kellner H."/>
            <person name="Luis P."/>
            <person name="Pecyna M.J."/>
            <person name="Barbi F."/>
            <person name="Kapturska D."/>
            <person name="Kruger D."/>
            <person name="Zak D.R."/>
            <person name="Marmeisse R."/>
            <person name="Vandenbol M."/>
            <person name="Hofrichter M."/>
        </authorList>
    </citation>
    <scope>NUCLEOTIDE SEQUENCE</scope>
</reference>
<dbReference type="GO" id="GO:0004601">
    <property type="term" value="F:peroxidase activity"/>
    <property type="evidence" value="ECO:0007669"/>
    <property type="project" value="UniProtKB-KW"/>
</dbReference>
<evidence type="ECO:0000256" key="1">
    <source>
        <dbReference type="ARBA" id="ARBA00001970"/>
    </source>
</evidence>
<dbReference type="GO" id="GO:0005829">
    <property type="term" value="C:cytosol"/>
    <property type="evidence" value="ECO:0007669"/>
    <property type="project" value="TreeGrafter"/>
</dbReference>
<dbReference type="EC" id="1.11.1.19" evidence="9"/>